<dbReference type="RefSeq" id="WP_166224726.1">
    <property type="nucleotide sequence ID" value="NZ_CP049801.1"/>
</dbReference>
<gene>
    <name evidence="1" type="ORF">G8E00_11365</name>
</gene>
<evidence type="ECO:0000313" key="2">
    <source>
        <dbReference type="Proteomes" id="UP000502297"/>
    </source>
</evidence>
<dbReference type="KEGG" id="asha:G8E00_11365"/>
<evidence type="ECO:0000313" key="1">
    <source>
        <dbReference type="EMBL" id="QIO06508.1"/>
    </source>
</evidence>
<dbReference type="AlphaFoldDB" id="A0A6G8RXH7"/>
<name>A0A6G8RXH7_9GAMM</name>
<proteinExistence type="predicted"/>
<reference evidence="1 2" key="1">
    <citation type="submission" date="2020-03" db="EMBL/GenBank/DDBJ databases">
        <authorList>
            <person name="Zhu W."/>
        </authorList>
    </citation>
    <scope>NUCLEOTIDE SEQUENCE [LARGE SCALE GENOMIC DNA]</scope>
    <source>
        <strain evidence="1 2">323-1</strain>
    </source>
</reference>
<accession>A0A6G8RXH7</accession>
<dbReference type="EMBL" id="CP049801">
    <property type="protein sequence ID" value="QIO06508.1"/>
    <property type="molecule type" value="Genomic_DNA"/>
</dbReference>
<sequence>MPQQLQHIDQIAREKNRDVLFLHFERYQEDQEGDDPIREIVVAWLEDHGIPFEPCMGLEQEGFVDVYAGDLYIDLAVDENDPIYQALCEYLEDDEGNMRLDGVLFFVLALELALEIEAERQIQHDDEPPVNLLS</sequence>
<protein>
    <submittedName>
        <fullName evidence="1">Uncharacterized protein</fullName>
    </submittedName>
</protein>
<keyword evidence="2" id="KW-1185">Reference proteome</keyword>
<organism evidence="1 2">
    <name type="scientific">Acinetobacter shaoyimingii</name>
    <dbReference type="NCBI Taxonomy" id="2715164"/>
    <lineage>
        <taxon>Bacteria</taxon>
        <taxon>Pseudomonadati</taxon>
        <taxon>Pseudomonadota</taxon>
        <taxon>Gammaproteobacteria</taxon>
        <taxon>Moraxellales</taxon>
        <taxon>Moraxellaceae</taxon>
        <taxon>Acinetobacter</taxon>
    </lineage>
</organism>
<dbReference type="Proteomes" id="UP000502297">
    <property type="component" value="Chromosome"/>
</dbReference>